<dbReference type="InterPro" id="IPR029787">
    <property type="entry name" value="Nucleotide_cyclase"/>
</dbReference>
<feature type="transmembrane region" description="Helical" evidence="1">
    <location>
        <begin position="110"/>
        <end position="128"/>
    </location>
</feature>
<protein>
    <submittedName>
        <fullName evidence="5">EAL domain-containing protein</fullName>
    </submittedName>
</protein>
<dbReference type="Gene3D" id="3.30.70.270">
    <property type="match status" value="1"/>
</dbReference>
<dbReference type="Gene3D" id="3.20.20.450">
    <property type="entry name" value="EAL domain"/>
    <property type="match status" value="1"/>
</dbReference>
<feature type="transmembrane region" description="Helical" evidence="1">
    <location>
        <begin position="140"/>
        <end position="163"/>
    </location>
</feature>
<dbReference type="PANTHER" id="PTHR44757:SF2">
    <property type="entry name" value="BIOFILM ARCHITECTURE MAINTENANCE PROTEIN MBAA"/>
    <property type="match status" value="1"/>
</dbReference>
<feature type="transmembrane region" description="Helical" evidence="1">
    <location>
        <begin position="209"/>
        <end position="235"/>
    </location>
</feature>
<dbReference type="PROSITE" id="PS50924">
    <property type="entry name" value="MHYT"/>
    <property type="match status" value="1"/>
</dbReference>
<dbReference type="OrthoDB" id="9814202at2"/>
<gene>
    <name evidence="5" type="ORF">D4Q52_12115</name>
</gene>
<feature type="transmembrane region" description="Helical" evidence="1">
    <location>
        <begin position="14"/>
        <end position="35"/>
    </location>
</feature>
<dbReference type="EMBL" id="QYYD01000011">
    <property type="protein sequence ID" value="RJF74249.1"/>
    <property type="molecule type" value="Genomic_DNA"/>
</dbReference>
<dbReference type="SUPFAM" id="SSF55073">
    <property type="entry name" value="Nucleotide cyclase"/>
    <property type="match status" value="1"/>
</dbReference>
<dbReference type="InterPro" id="IPR001633">
    <property type="entry name" value="EAL_dom"/>
</dbReference>
<dbReference type="Pfam" id="PF12860">
    <property type="entry name" value="PAS_7"/>
    <property type="match status" value="1"/>
</dbReference>
<evidence type="ECO:0000259" key="3">
    <source>
        <dbReference type="PROSITE" id="PS50887"/>
    </source>
</evidence>
<dbReference type="InterPro" id="IPR035919">
    <property type="entry name" value="EAL_sf"/>
</dbReference>
<dbReference type="InterPro" id="IPR005330">
    <property type="entry name" value="MHYT_dom"/>
</dbReference>
<dbReference type="GO" id="GO:0016020">
    <property type="term" value="C:membrane"/>
    <property type="evidence" value="ECO:0007669"/>
    <property type="project" value="UniProtKB-UniRule"/>
</dbReference>
<dbReference type="CDD" id="cd01949">
    <property type="entry name" value="GGDEF"/>
    <property type="match status" value="1"/>
</dbReference>
<evidence type="ECO:0000313" key="5">
    <source>
        <dbReference type="EMBL" id="RJF74249.1"/>
    </source>
</evidence>
<feature type="transmembrane region" description="Helical" evidence="1">
    <location>
        <begin position="175"/>
        <end position="197"/>
    </location>
</feature>
<reference evidence="5 6" key="1">
    <citation type="submission" date="2018-09" db="EMBL/GenBank/DDBJ databases">
        <title>Draft genome sequence of Rhodopseudomonas palustris 2.1.18.</title>
        <authorList>
            <person name="Robertson S.L."/>
            <person name="Meyer T.E."/>
            <person name="Kyndt J.A."/>
        </authorList>
    </citation>
    <scope>NUCLEOTIDE SEQUENCE [LARGE SCALE GENOMIC DNA]</scope>
    <source>
        <strain evidence="5 6">2.1.18</strain>
    </source>
</reference>
<dbReference type="SUPFAM" id="SSF55785">
    <property type="entry name" value="PYP-like sensor domain (PAS domain)"/>
    <property type="match status" value="1"/>
</dbReference>
<dbReference type="SUPFAM" id="SSF141868">
    <property type="entry name" value="EAL domain-like"/>
    <property type="match status" value="1"/>
</dbReference>
<accession>A0A418VDK3</accession>
<keyword evidence="1" id="KW-0812">Transmembrane</keyword>
<feature type="transmembrane region" description="Helical" evidence="1">
    <location>
        <begin position="47"/>
        <end position="72"/>
    </location>
</feature>
<evidence type="ECO:0000259" key="4">
    <source>
        <dbReference type="PROSITE" id="PS50924"/>
    </source>
</evidence>
<keyword evidence="1" id="KW-1133">Transmembrane helix</keyword>
<dbReference type="Pfam" id="PF00990">
    <property type="entry name" value="GGDEF"/>
    <property type="match status" value="1"/>
</dbReference>
<dbReference type="PROSITE" id="PS50887">
    <property type="entry name" value="GGDEF"/>
    <property type="match status" value="1"/>
</dbReference>
<keyword evidence="1" id="KW-0472">Membrane</keyword>
<feature type="transmembrane region" description="Helical" evidence="1">
    <location>
        <begin position="84"/>
        <end position="103"/>
    </location>
</feature>
<evidence type="ECO:0000256" key="1">
    <source>
        <dbReference type="PROSITE-ProRule" id="PRU00244"/>
    </source>
</evidence>
<evidence type="ECO:0000313" key="6">
    <source>
        <dbReference type="Proteomes" id="UP000285523"/>
    </source>
</evidence>
<dbReference type="SMART" id="SM00267">
    <property type="entry name" value="GGDEF"/>
    <property type="match status" value="1"/>
</dbReference>
<dbReference type="InterPro" id="IPR035965">
    <property type="entry name" value="PAS-like_dom_sf"/>
</dbReference>
<evidence type="ECO:0000259" key="2">
    <source>
        <dbReference type="PROSITE" id="PS50883"/>
    </source>
</evidence>
<dbReference type="Pfam" id="PF03707">
    <property type="entry name" value="MHYT"/>
    <property type="match status" value="2"/>
</dbReference>
<sequence length="805" mass="87563">MFRVWNCLETQHDWRLVLVAGVVCFLTSLAAVNLYQRARVGDERAGTFWLLTAGAVTGGGIWATHFIAMLAYTPGVEVDYDLKLTVASLILATVMTTLGFVAAAHGGRRWSVVAGGGLIGIGIAAMHYTGMASLNLMLVWNNSIVVTSILFGILLAIGAVALAQGGDSKWKLTGAGVLLTLAITSHHFIAMGAIELLPAVQVDPLSPRLSPLALCFTVALATCAIVGAGLFAALIDRSSHRRVTERSLQLDAALNNMGQGLCMYDADGKLQLCNAQYLELYRLTDGDVVYGRDYSYQLQLKAAAGTMFADVDTHRSKLAAAIADRKATDWMASLTDGRDIHITYQPMPNGGWVITYEDYTERMQSRARIEFLAHHDALTQLPNRITFDKQLADLTARASAGETSFAAICVDLDHFKEINDVYGHAAGDEFLREVARRLTEAGTGAFVARIGGDEFVVLTKEGTQPEDAETLCERIVAAFARDFQLKGGAIRASCSMGVAMFPDNGRTAEELLVNADAALYRVKGDQRGSFRFFETSLDNSLREKRTLHRDLLEAVERKSFEPYFQPQVSASGEIIGFEVLGRWRHPTRGLVPPAVFIPLAEETGLISEIDEQILRAACREAAGWDKPLSIAVNLSPIDFKRGDVPSMLLSILFETGLQPDRLHIEITEGVLMQDDGRAIGQLRRIKDLGAHLAMDDFGTGYSSLSYLQSFPFDKIKIDRGFVAQLMSNPQSRAIVNAIIGLGHSLGLSVIAEGVEQDDQLDFLIQQGCDEFQGFLTGRPQPADQYRAWTGGSMIAAGRETAAGAK</sequence>
<organism evidence="5 6">
    <name type="scientific">Rhodopseudomonas palustris</name>
    <dbReference type="NCBI Taxonomy" id="1076"/>
    <lineage>
        <taxon>Bacteria</taxon>
        <taxon>Pseudomonadati</taxon>
        <taxon>Pseudomonadota</taxon>
        <taxon>Alphaproteobacteria</taxon>
        <taxon>Hyphomicrobiales</taxon>
        <taxon>Nitrobacteraceae</taxon>
        <taxon>Rhodopseudomonas</taxon>
    </lineage>
</organism>
<dbReference type="Gene3D" id="3.30.450.20">
    <property type="entry name" value="PAS domain"/>
    <property type="match status" value="1"/>
</dbReference>
<dbReference type="Proteomes" id="UP000285523">
    <property type="component" value="Unassembled WGS sequence"/>
</dbReference>
<comment type="caution">
    <text evidence="5">The sequence shown here is derived from an EMBL/GenBank/DDBJ whole genome shotgun (WGS) entry which is preliminary data.</text>
</comment>
<feature type="domain" description="GGDEF" evidence="3">
    <location>
        <begin position="403"/>
        <end position="535"/>
    </location>
</feature>
<dbReference type="PANTHER" id="PTHR44757">
    <property type="entry name" value="DIGUANYLATE CYCLASE DGCP"/>
    <property type="match status" value="1"/>
</dbReference>
<dbReference type="Pfam" id="PF00563">
    <property type="entry name" value="EAL"/>
    <property type="match status" value="1"/>
</dbReference>
<feature type="domain" description="EAL" evidence="2">
    <location>
        <begin position="544"/>
        <end position="793"/>
    </location>
</feature>
<name>A0A418VDK3_RHOPL</name>
<feature type="domain" description="MHYT" evidence="4">
    <location>
        <begin position="12"/>
        <end position="197"/>
    </location>
</feature>
<dbReference type="InterPro" id="IPR000160">
    <property type="entry name" value="GGDEF_dom"/>
</dbReference>
<dbReference type="InterPro" id="IPR043128">
    <property type="entry name" value="Rev_trsase/Diguanyl_cyclase"/>
</dbReference>
<dbReference type="CDD" id="cd01948">
    <property type="entry name" value="EAL"/>
    <property type="match status" value="1"/>
</dbReference>
<dbReference type="NCBIfam" id="TIGR00254">
    <property type="entry name" value="GGDEF"/>
    <property type="match status" value="1"/>
</dbReference>
<dbReference type="AlphaFoldDB" id="A0A418VDK3"/>
<dbReference type="SMART" id="SM00052">
    <property type="entry name" value="EAL"/>
    <property type="match status" value="1"/>
</dbReference>
<proteinExistence type="predicted"/>
<dbReference type="PROSITE" id="PS50883">
    <property type="entry name" value="EAL"/>
    <property type="match status" value="1"/>
</dbReference>
<dbReference type="InterPro" id="IPR052155">
    <property type="entry name" value="Biofilm_reg_signaling"/>
</dbReference>
<dbReference type="RefSeq" id="WP_119856823.1">
    <property type="nucleotide sequence ID" value="NZ_QYYD01000011.1"/>
</dbReference>